<feature type="compositionally biased region" description="Basic and acidic residues" evidence="1">
    <location>
        <begin position="241"/>
        <end position="252"/>
    </location>
</feature>
<accession>A0A226DD87</accession>
<evidence type="ECO:0000313" key="4">
    <source>
        <dbReference type="Proteomes" id="UP000198287"/>
    </source>
</evidence>
<name>A0A226DD87_FOLCA</name>
<dbReference type="Proteomes" id="UP000198287">
    <property type="component" value="Unassembled WGS sequence"/>
</dbReference>
<sequence length="252" mass="27691">MDCTDRSCFPSLGGISLALVNFPDFPPPPPLPAFMAPLLIFEKDNSTESCDLCSKWGFDSLQKTGGEVNNLTFMLTMVAIISALSGAGIMAAILSIRRIRKGRSHLNPDSMRHLERKCNEHLQTLPLPPSRSTNSTPLSNTYCEGPYNDNNKEGYNIYAELHNAAPVASASQIWRRPPIPVPPMVDNCYLELRDLPGSIGCGVPCANTPLFRPQLQSQPQSPGTYSLTPSNTTTASYYTDLELKSRTRDEVQ</sequence>
<evidence type="ECO:0000256" key="2">
    <source>
        <dbReference type="SAM" id="Phobius"/>
    </source>
</evidence>
<feature type="region of interest" description="Disordered" evidence="1">
    <location>
        <begin position="213"/>
        <end position="252"/>
    </location>
</feature>
<reference evidence="3 4" key="1">
    <citation type="submission" date="2015-12" db="EMBL/GenBank/DDBJ databases">
        <title>The genome of Folsomia candida.</title>
        <authorList>
            <person name="Faddeeva A."/>
            <person name="Derks M.F."/>
            <person name="Anvar Y."/>
            <person name="Smit S."/>
            <person name="Van Straalen N."/>
            <person name="Roelofs D."/>
        </authorList>
    </citation>
    <scope>NUCLEOTIDE SEQUENCE [LARGE SCALE GENOMIC DNA]</scope>
    <source>
        <strain evidence="3 4">VU population</strain>
        <tissue evidence="3">Whole body</tissue>
    </source>
</reference>
<evidence type="ECO:0000313" key="3">
    <source>
        <dbReference type="EMBL" id="OXA43545.1"/>
    </source>
</evidence>
<proteinExistence type="predicted"/>
<comment type="caution">
    <text evidence="3">The sequence shown here is derived from an EMBL/GenBank/DDBJ whole genome shotgun (WGS) entry which is preliminary data.</text>
</comment>
<dbReference type="EMBL" id="LNIX01000021">
    <property type="protein sequence ID" value="OXA43545.1"/>
    <property type="molecule type" value="Genomic_DNA"/>
</dbReference>
<protein>
    <submittedName>
        <fullName evidence="3">Uncharacterized protein</fullName>
    </submittedName>
</protein>
<feature type="compositionally biased region" description="Polar residues" evidence="1">
    <location>
        <begin position="214"/>
        <end position="237"/>
    </location>
</feature>
<organism evidence="3 4">
    <name type="scientific">Folsomia candida</name>
    <name type="common">Springtail</name>
    <dbReference type="NCBI Taxonomy" id="158441"/>
    <lineage>
        <taxon>Eukaryota</taxon>
        <taxon>Metazoa</taxon>
        <taxon>Ecdysozoa</taxon>
        <taxon>Arthropoda</taxon>
        <taxon>Hexapoda</taxon>
        <taxon>Collembola</taxon>
        <taxon>Entomobryomorpha</taxon>
        <taxon>Isotomoidea</taxon>
        <taxon>Isotomidae</taxon>
        <taxon>Proisotominae</taxon>
        <taxon>Folsomia</taxon>
    </lineage>
</organism>
<keyword evidence="4" id="KW-1185">Reference proteome</keyword>
<feature type="transmembrane region" description="Helical" evidence="2">
    <location>
        <begin position="71"/>
        <end position="96"/>
    </location>
</feature>
<evidence type="ECO:0000256" key="1">
    <source>
        <dbReference type="SAM" id="MobiDB-lite"/>
    </source>
</evidence>
<dbReference type="AlphaFoldDB" id="A0A226DD87"/>
<keyword evidence="2" id="KW-0812">Transmembrane</keyword>
<keyword evidence="2" id="KW-1133">Transmembrane helix</keyword>
<gene>
    <name evidence="3" type="ORF">Fcan01_21592</name>
</gene>
<keyword evidence="2" id="KW-0472">Membrane</keyword>